<protein>
    <recommendedName>
        <fullName evidence="8">RTA1 domain protein</fullName>
    </recommendedName>
</protein>
<dbReference type="AlphaFoldDB" id="A0AAD4ERQ5"/>
<proteinExistence type="predicted"/>
<feature type="transmembrane region" description="Helical" evidence="5">
    <location>
        <begin position="190"/>
        <end position="212"/>
    </location>
</feature>
<name>A0AAD4ERQ5_9PEZI</name>
<evidence type="ECO:0000313" key="6">
    <source>
        <dbReference type="EMBL" id="KAG7284168.1"/>
    </source>
</evidence>
<evidence type="ECO:0000313" key="7">
    <source>
        <dbReference type="Proteomes" id="UP001197093"/>
    </source>
</evidence>
<dbReference type="PANTHER" id="PTHR31465:SF13">
    <property type="entry name" value="RTA1 DOMAIN PROTEIN-RELATED"/>
    <property type="match status" value="1"/>
</dbReference>
<dbReference type="InterPro" id="IPR007568">
    <property type="entry name" value="RTA1"/>
</dbReference>
<sequence>METGQYVQGSVYFYAPNKGAPVFFATAFALSGIYHIYQCIHYKSWRLTGLYVFCAILFTSGFIVRTMGAFDYENLIKFIVSTCLIYAAPPLLELANYNILGRILYYAPYHSPIHPGRVITTFAFISFIVEVLNGNGVAYSANQSLTPQQQSTGRALLKAALVIQLGVLALFVLLAAAFHRRCLRAGLRNAGLLAALHTLYASTALLGVRTVFRVVEYWSIAQHDFWKPEGIDRSRLSPAIRYEWFFWVFEAGLMLANQVLVNARHPRRYLPQSAKVYLAVDGVTEVRGPGYKDGRALWVTVLDPFDVWGLA</sequence>
<gene>
    <name evidence="6" type="ORF">NEMBOFW57_010530</name>
</gene>
<keyword evidence="7" id="KW-1185">Reference proteome</keyword>
<dbReference type="GO" id="GO:0016020">
    <property type="term" value="C:membrane"/>
    <property type="evidence" value="ECO:0007669"/>
    <property type="project" value="UniProtKB-SubCell"/>
</dbReference>
<dbReference type="Pfam" id="PF04479">
    <property type="entry name" value="RTA1"/>
    <property type="match status" value="1"/>
</dbReference>
<keyword evidence="3 5" id="KW-1133">Transmembrane helix</keyword>
<feature type="transmembrane region" description="Helical" evidence="5">
    <location>
        <begin position="20"/>
        <end position="37"/>
    </location>
</feature>
<dbReference type="EMBL" id="JAHCVI010000006">
    <property type="protein sequence ID" value="KAG7284168.1"/>
    <property type="molecule type" value="Genomic_DNA"/>
</dbReference>
<keyword evidence="2 5" id="KW-0812">Transmembrane</keyword>
<evidence type="ECO:0008006" key="8">
    <source>
        <dbReference type="Google" id="ProtNLM"/>
    </source>
</evidence>
<reference evidence="6" key="1">
    <citation type="submission" date="2023-02" db="EMBL/GenBank/DDBJ databases">
        <authorList>
            <person name="Palmer J.M."/>
        </authorList>
    </citation>
    <scope>NUCLEOTIDE SEQUENCE</scope>
    <source>
        <strain evidence="6">FW57</strain>
    </source>
</reference>
<evidence type="ECO:0000256" key="2">
    <source>
        <dbReference type="ARBA" id="ARBA00022692"/>
    </source>
</evidence>
<comment type="caution">
    <text evidence="6">The sequence shown here is derived from an EMBL/GenBank/DDBJ whole genome shotgun (WGS) entry which is preliminary data.</text>
</comment>
<accession>A0AAD4ERQ5</accession>
<dbReference type="Proteomes" id="UP001197093">
    <property type="component" value="Unassembled WGS sequence"/>
</dbReference>
<evidence type="ECO:0000256" key="1">
    <source>
        <dbReference type="ARBA" id="ARBA00004141"/>
    </source>
</evidence>
<comment type="subcellular location">
    <subcellularLocation>
        <location evidence="1">Membrane</location>
        <topology evidence="1">Multi-pass membrane protein</topology>
    </subcellularLocation>
</comment>
<evidence type="ECO:0000256" key="4">
    <source>
        <dbReference type="ARBA" id="ARBA00023136"/>
    </source>
</evidence>
<feature type="transmembrane region" description="Helical" evidence="5">
    <location>
        <begin position="159"/>
        <end position="178"/>
    </location>
</feature>
<feature type="transmembrane region" description="Helical" evidence="5">
    <location>
        <begin position="244"/>
        <end position="263"/>
    </location>
</feature>
<organism evidence="6 7">
    <name type="scientific">Staphylotrichum longicolle</name>
    <dbReference type="NCBI Taxonomy" id="669026"/>
    <lineage>
        <taxon>Eukaryota</taxon>
        <taxon>Fungi</taxon>
        <taxon>Dikarya</taxon>
        <taxon>Ascomycota</taxon>
        <taxon>Pezizomycotina</taxon>
        <taxon>Sordariomycetes</taxon>
        <taxon>Sordariomycetidae</taxon>
        <taxon>Sordariales</taxon>
        <taxon>Chaetomiaceae</taxon>
        <taxon>Staphylotrichum</taxon>
    </lineage>
</organism>
<dbReference type="PANTHER" id="PTHR31465">
    <property type="entry name" value="PROTEIN RTA1-RELATED"/>
    <property type="match status" value="1"/>
</dbReference>
<keyword evidence="4 5" id="KW-0472">Membrane</keyword>
<feature type="transmembrane region" description="Helical" evidence="5">
    <location>
        <begin position="76"/>
        <end position="97"/>
    </location>
</feature>
<feature type="transmembrane region" description="Helical" evidence="5">
    <location>
        <begin position="118"/>
        <end position="139"/>
    </location>
</feature>
<feature type="transmembrane region" description="Helical" evidence="5">
    <location>
        <begin position="49"/>
        <end position="70"/>
    </location>
</feature>
<evidence type="ECO:0000256" key="3">
    <source>
        <dbReference type="ARBA" id="ARBA00022989"/>
    </source>
</evidence>
<evidence type="ECO:0000256" key="5">
    <source>
        <dbReference type="SAM" id="Phobius"/>
    </source>
</evidence>